<evidence type="ECO:0000313" key="2">
    <source>
        <dbReference type="Proteomes" id="UP000533598"/>
    </source>
</evidence>
<comment type="caution">
    <text evidence="1">The sequence shown here is derived from an EMBL/GenBank/DDBJ whole genome shotgun (WGS) entry which is preliminary data.</text>
</comment>
<dbReference type="Proteomes" id="UP000533598">
    <property type="component" value="Unassembled WGS sequence"/>
</dbReference>
<evidence type="ECO:0000313" key="1">
    <source>
        <dbReference type="EMBL" id="MBB4676554.1"/>
    </source>
</evidence>
<organism evidence="1 2">
    <name type="scientific">Crossiella cryophila</name>
    <dbReference type="NCBI Taxonomy" id="43355"/>
    <lineage>
        <taxon>Bacteria</taxon>
        <taxon>Bacillati</taxon>
        <taxon>Actinomycetota</taxon>
        <taxon>Actinomycetes</taxon>
        <taxon>Pseudonocardiales</taxon>
        <taxon>Pseudonocardiaceae</taxon>
        <taxon>Crossiella</taxon>
    </lineage>
</organism>
<dbReference type="InterPro" id="IPR024520">
    <property type="entry name" value="DUF3558"/>
</dbReference>
<gene>
    <name evidence="1" type="ORF">HNR67_002672</name>
</gene>
<reference evidence="1 2" key="1">
    <citation type="submission" date="2020-08" db="EMBL/GenBank/DDBJ databases">
        <title>Sequencing the genomes of 1000 actinobacteria strains.</title>
        <authorList>
            <person name="Klenk H.-P."/>
        </authorList>
    </citation>
    <scope>NUCLEOTIDE SEQUENCE [LARGE SCALE GENOMIC DNA]</scope>
    <source>
        <strain evidence="1 2">DSM 44230</strain>
    </source>
</reference>
<dbReference type="Pfam" id="PF12079">
    <property type="entry name" value="DUF3558"/>
    <property type="match status" value="1"/>
</dbReference>
<dbReference type="EMBL" id="JACHMH010000001">
    <property type="protein sequence ID" value="MBB4676554.1"/>
    <property type="molecule type" value="Genomic_DNA"/>
</dbReference>
<protein>
    <recommendedName>
        <fullName evidence="3">DUF3558 domain-containing protein</fullName>
    </recommendedName>
</protein>
<name>A0A7W7FV70_9PSEU</name>
<sequence>MLSTEQAREVAGSVRGEVRESPLGPSCRWLASDTPAKNHFSITVNNQLGGIAQLYARKSNFKVWEPAQVGGYPAVVAMDADARSKGLCRLEIGTAQKTVVAVQVQLTVGAADYANPCPRATGIGEMVVATLKGGS</sequence>
<dbReference type="AlphaFoldDB" id="A0A7W7FV70"/>
<evidence type="ECO:0008006" key="3">
    <source>
        <dbReference type="Google" id="ProtNLM"/>
    </source>
</evidence>
<accession>A0A7W7FV70</accession>
<keyword evidence="2" id="KW-1185">Reference proteome</keyword>
<proteinExistence type="predicted"/>